<organism evidence="1 2">
    <name type="scientific">Rhododendron molle</name>
    <name type="common">Chinese azalea</name>
    <name type="synonym">Azalea mollis</name>
    <dbReference type="NCBI Taxonomy" id="49168"/>
    <lineage>
        <taxon>Eukaryota</taxon>
        <taxon>Viridiplantae</taxon>
        <taxon>Streptophyta</taxon>
        <taxon>Embryophyta</taxon>
        <taxon>Tracheophyta</taxon>
        <taxon>Spermatophyta</taxon>
        <taxon>Magnoliopsida</taxon>
        <taxon>eudicotyledons</taxon>
        <taxon>Gunneridae</taxon>
        <taxon>Pentapetalae</taxon>
        <taxon>asterids</taxon>
        <taxon>Ericales</taxon>
        <taxon>Ericaceae</taxon>
        <taxon>Ericoideae</taxon>
        <taxon>Rhodoreae</taxon>
        <taxon>Rhododendron</taxon>
    </lineage>
</organism>
<protein>
    <submittedName>
        <fullName evidence="1">Uncharacterized protein</fullName>
    </submittedName>
</protein>
<dbReference type="EMBL" id="CM046392">
    <property type="protein sequence ID" value="KAI8556569.1"/>
    <property type="molecule type" value="Genomic_DNA"/>
</dbReference>
<sequence length="161" mass="18537">MNIIRQTPADFLPNPSVPDRVIWTLTSDGNFSAKSAWEACRHRNSFQPWHTLVWFSQGVPRWSFIAWLAILGRLSTKDRLVRWGMVVPPLCSLCLVDIESHSHLFFDCQISKMIWRQILARNGITRPVLPLAQELEWAVQSRQGKSLRDSLYKLFFGGNGT</sequence>
<dbReference type="Proteomes" id="UP001062846">
    <property type="component" value="Chromosome 5"/>
</dbReference>
<reference evidence="1" key="1">
    <citation type="submission" date="2022-02" db="EMBL/GenBank/DDBJ databases">
        <title>Plant Genome Project.</title>
        <authorList>
            <person name="Zhang R.-G."/>
        </authorList>
    </citation>
    <scope>NUCLEOTIDE SEQUENCE</scope>
    <source>
        <strain evidence="1">AT1</strain>
    </source>
</reference>
<keyword evidence="2" id="KW-1185">Reference proteome</keyword>
<comment type="caution">
    <text evidence="1">The sequence shown here is derived from an EMBL/GenBank/DDBJ whole genome shotgun (WGS) entry which is preliminary data.</text>
</comment>
<proteinExistence type="predicted"/>
<evidence type="ECO:0000313" key="1">
    <source>
        <dbReference type="EMBL" id="KAI8556569.1"/>
    </source>
</evidence>
<accession>A0ACC0NUT2</accession>
<gene>
    <name evidence="1" type="ORF">RHMOL_Rhmol05G0263900</name>
</gene>
<evidence type="ECO:0000313" key="2">
    <source>
        <dbReference type="Proteomes" id="UP001062846"/>
    </source>
</evidence>
<name>A0ACC0NUT2_RHOML</name>